<evidence type="ECO:0000256" key="1">
    <source>
        <dbReference type="ARBA" id="ARBA00004123"/>
    </source>
</evidence>
<keyword evidence="2" id="KW-0805">Transcription regulation</keyword>
<name>A0A834YL22_TETSI</name>
<evidence type="ECO:0000256" key="5">
    <source>
        <dbReference type="ARBA" id="ARBA00023163"/>
    </source>
</evidence>
<dbReference type="GO" id="GO:0005634">
    <property type="term" value="C:nucleus"/>
    <property type="evidence" value="ECO:0007669"/>
    <property type="project" value="UniProtKB-SubCell"/>
</dbReference>
<feature type="compositionally biased region" description="Basic residues" evidence="7">
    <location>
        <begin position="110"/>
        <end position="129"/>
    </location>
</feature>
<gene>
    <name evidence="9" type="ORF">HHK36_025368</name>
</gene>
<keyword evidence="5" id="KW-0804">Transcription</keyword>
<dbReference type="PANTHER" id="PTHR31307:SF4">
    <property type="entry name" value="TRIHELIX TRANSCRIPTION FACTOR ASIL2"/>
    <property type="match status" value="1"/>
</dbReference>
<dbReference type="Proteomes" id="UP000655225">
    <property type="component" value="Unassembled WGS sequence"/>
</dbReference>
<sequence length="137" mass="15874">MWIVGATSTLIDAWGERHLELNRGYLRQKQWKEIAIIVSSCEDYTKPPKTELQCKNRIDTLKKKYKHEKAKIASGTGPTMWPFFHRLDHLIDPTAQSPVPTTPTEAHNVPQHKHKHKHKKKKKPFRGRRGSMNSNSS</sequence>
<organism evidence="9 10">
    <name type="scientific">Tetracentron sinense</name>
    <name type="common">Spur-leaf</name>
    <dbReference type="NCBI Taxonomy" id="13715"/>
    <lineage>
        <taxon>Eukaryota</taxon>
        <taxon>Viridiplantae</taxon>
        <taxon>Streptophyta</taxon>
        <taxon>Embryophyta</taxon>
        <taxon>Tracheophyta</taxon>
        <taxon>Spermatophyta</taxon>
        <taxon>Magnoliopsida</taxon>
        <taxon>Trochodendrales</taxon>
        <taxon>Trochodendraceae</taxon>
        <taxon>Tetracentron</taxon>
    </lineage>
</organism>
<dbReference type="EMBL" id="JABCRI010000019">
    <property type="protein sequence ID" value="KAF8388688.1"/>
    <property type="molecule type" value="Genomic_DNA"/>
</dbReference>
<evidence type="ECO:0000313" key="9">
    <source>
        <dbReference type="EMBL" id="KAF8388688.1"/>
    </source>
</evidence>
<keyword evidence="4" id="KW-0238">DNA-binding</keyword>
<keyword evidence="3" id="KW-0175">Coiled coil</keyword>
<evidence type="ECO:0000256" key="4">
    <source>
        <dbReference type="ARBA" id="ARBA00023125"/>
    </source>
</evidence>
<feature type="compositionally biased region" description="Polar residues" evidence="7">
    <location>
        <begin position="94"/>
        <end position="105"/>
    </location>
</feature>
<dbReference type="GO" id="GO:0000976">
    <property type="term" value="F:transcription cis-regulatory region binding"/>
    <property type="evidence" value="ECO:0007669"/>
    <property type="project" value="TreeGrafter"/>
</dbReference>
<evidence type="ECO:0000256" key="2">
    <source>
        <dbReference type="ARBA" id="ARBA00023015"/>
    </source>
</evidence>
<comment type="caution">
    <text evidence="9">The sequence shown here is derived from an EMBL/GenBank/DDBJ whole genome shotgun (WGS) entry which is preliminary data.</text>
</comment>
<keyword evidence="10" id="KW-1185">Reference proteome</keyword>
<dbReference type="AlphaFoldDB" id="A0A834YL22"/>
<proteinExistence type="predicted"/>
<evidence type="ECO:0000256" key="7">
    <source>
        <dbReference type="SAM" id="MobiDB-lite"/>
    </source>
</evidence>
<evidence type="ECO:0000256" key="6">
    <source>
        <dbReference type="ARBA" id="ARBA00023242"/>
    </source>
</evidence>
<keyword evidence="6" id="KW-0539">Nucleus</keyword>
<comment type="subcellular location">
    <subcellularLocation>
        <location evidence="1">Nucleus</location>
    </subcellularLocation>
</comment>
<dbReference type="InterPro" id="IPR044822">
    <property type="entry name" value="Myb_DNA-bind_4"/>
</dbReference>
<evidence type="ECO:0000259" key="8">
    <source>
        <dbReference type="Pfam" id="PF13837"/>
    </source>
</evidence>
<dbReference type="Gene3D" id="1.10.10.60">
    <property type="entry name" value="Homeodomain-like"/>
    <property type="match status" value="1"/>
</dbReference>
<reference evidence="9 10" key="1">
    <citation type="submission" date="2020-04" db="EMBL/GenBank/DDBJ databases">
        <title>Plant Genome Project.</title>
        <authorList>
            <person name="Zhang R.-G."/>
        </authorList>
    </citation>
    <scope>NUCLEOTIDE SEQUENCE [LARGE SCALE GENOMIC DNA]</scope>
    <source>
        <strain evidence="9">YNK0</strain>
        <tissue evidence="9">Leaf</tissue>
    </source>
</reference>
<dbReference type="OMA" id="ACHNANR"/>
<dbReference type="FunFam" id="1.10.10.60:FF:000104">
    <property type="entry name" value="trihelix transcription factor ASIL2"/>
    <property type="match status" value="1"/>
</dbReference>
<evidence type="ECO:0000313" key="10">
    <source>
        <dbReference type="Proteomes" id="UP000655225"/>
    </source>
</evidence>
<dbReference type="Pfam" id="PF13837">
    <property type="entry name" value="Myb_DNA-bind_4"/>
    <property type="match status" value="1"/>
</dbReference>
<dbReference type="OrthoDB" id="2019351at2759"/>
<feature type="domain" description="Myb/SANT-like DNA-binding" evidence="8">
    <location>
        <begin position="2"/>
        <end position="90"/>
    </location>
</feature>
<protein>
    <recommendedName>
        <fullName evidence="8">Myb/SANT-like DNA-binding domain-containing protein</fullName>
    </recommendedName>
</protein>
<accession>A0A834YL22</accession>
<dbReference type="PANTHER" id="PTHR31307">
    <property type="entry name" value="TRIHELIX TRANSCRIPTION FACTOR ASIL2"/>
    <property type="match status" value="1"/>
</dbReference>
<dbReference type="InterPro" id="IPR044823">
    <property type="entry name" value="ASIL1/2-like"/>
</dbReference>
<evidence type="ECO:0000256" key="3">
    <source>
        <dbReference type="ARBA" id="ARBA00023054"/>
    </source>
</evidence>
<feature type="region of interest" description="Disordered" evidence="7">
    <location>
        <begin position="92"/>
        <end position="137"/>
    </location>
</feature>